<evidence type="ECO:0000256" key="6">
    <source>
        <dbReference type="ARBA" id="ARBA00022723"/>
    </source>
</evidence>
<evidence type="ECO:0000256" key="8">
    <source>
        <dbReference type="ARBA" id="ARBA00022777"/>
    </source>
</evidence>
<accession>A0A1B6DDU2</accession>
<dbReference type="GO" id="GO:0030955">
    <property type="term" value="F:potassium ion binding"/>
    <property type="evidence" value="ECO:0007669"/>
    <property type="project" value="InterPro"/>
</dbReference>
<evidence type="ECO:0000256" key="9">
    <source>
        <dbReference type="ARBA" id="ARBA00022840"/>
    </source>
</evidence>
<feature type="compositionally biased region" description="Basic and acidic residues" evidence="14">
    <location>
        <begin position="684"/>
        <end position="695"/>
    </location>
</feature>
<keyword evidence="7" id="KW-0547">Nucleotide-binding</keyword>
<evidence type="ECO:0000256" key="4">
    <source>
        <dbReference type="ARBA" id="ARBA00012142"/>
    </source>
</evidence>
<dbReference type="SUPFAM" id="SSF51621">
    <property type="entry name" value="Phosphoenolpyruvate/pyruvate domain"/>
    <property type="match status" value="1"/>
</dbReference>
<protein>
    <recommendedName>
        <fullName evidence="4 13">Pyruvate kinase</fullName>
        <ecNumber evidence="4 13">2.7.1.40</ecNumber>
    </recommendedName>
</protein>
<dbReference type="PRINTS" id="PR01050">
    <property type="entry name" value="PYRUVTKNASE"/>
</dbReference>
<dbReference type="SUPFAM" id="SSF50800">
    <property type="entry name" value="PK beta-barrel domain-like"/>
    <property type="match status" value="1"/>
</dbReference>
<feature type="compositionally biased region" description="Polar residues" evidence="14">
    <location>
        <begin position="662"/>
        <end position="682"/>
    </location>
</feature>
<feature type="compositionally biased region" description="Polar residues" evidence="14">
    <location>
        <begin position="631"/>
        <end position="641"/>
    </location>
</feature>
<dbReference type="AlphaFoldDB" id="A0A1B6DDU2"/>
<evidence type="ECO:0000313" key="17">
    <source>
        <dbReference type="EMBL" id="JAS23863.1"/>
    </source>
</evidence>
<comment type="catalytic activity">
    <reaction evidence="13">
        <text>pyruvate + ATP = phosphoenolpyruvate + ADP + H(+)</text>
        <dbReference type="Rhea" id="RHEA:18157"/>
        <dbReference type="ChEBI" id="CHEBI:15361"/>
        <dbReference type="ChEBI" id="CHEBI:15378"/>
        <dbReference type="ChEBI" id="CHEBI:30616"/>
        <dbReference type="ChEBI" id="CHEBI:58702"/>
        <dbReference type="ChEBI" id="CHEBI:456216"/>
        <dbReference type="EC" id="2.7.1.40"/>
    </reaction>
</comment>
<sequence>MSSLPITVMPWHKPDPCMPPKMQTPAAFKSSYLEYMSNLSIESKLLRSPLSVIMCTIGPSTNNQQSLISLMESGMSFALVQMSSGSREEVQDTIQLLQSAVSENSIAHDRVVTLATAVQLKPPGVHIGTLDRGRTVTLQAGDTFTLTTNSDWKYRCNSKFCYFDLPNAGDILNREDEIIVGNGGVRLIVDEVANNNITCNVTQSGQLLSNMKVSIPGVPLHLGAVTEQDKDDLAFISLQSNVDAVVVTSTKSAIHIIEIRRLLKSNGSDLRVLARIDSKSGIDNLNEIAREADGVVLARNELAAEIEVYKLLLSQKIAFATCNKIGKPVFVCAEYMESMLHLKNPKFSEIIDVQSAILDGADGVLLEAVTAEGHFADQAVKVVASSFREAEAAVWQNQIFDSLLLLAMPPMDPAHAISIGAVDTALKSCASAIILATTSGRAAQIVSRYRPRCPIIAVTRYGRVARQLNMWRAVISVHYISQPFPDWNKEVDVRLQMGIELGKEKKIIQAGDPIVLLSGWRQGAGFTNTIRVVYASDSNPWVYPHSLPSRSVNVGVGIGHTTTDRTTSFTGLLEEAETLHKTTSYTLPSTNLGENGRLSFEGNMLDSILEQNIRQSLKQQSKSSLEHTDNGKQSLRKNSGLSLEMSIQEKNSLKQNDRQSLEHTSTNENENNGQNKRSSSEPSILREKKSVKEDDTSSLENGLNEEIGIMQNERQSLEQSSMLEKINFKGSEGHDGDENNSDQLIAAEEQAL</sequence>
<name>A0A1B6DDU2_9HEMI</name>
<dbReference type="Pfam" id="PF00224">
    <property type="entry name" value="PK"/>
    <property type="match status" value="1"/>
</dbReference>
<evidence type="ECO:0000256" key="7">
    <source>
        <dbReference type="ARBA" id="ARBA00022741"/>
    </source>
</evidence>
<evidence type="ECO:0000256" key="11">
    <source>
        <dbReference type="ARBA" id="ARBA00023152"/>
    </source>
</evidence>
<proteinExistence type="inferred from homology"/>
<dbReference type="GO" id="GO:0016301">
    <property type="term" value="F:kinase activity"/>
    <property type="evidence" value="ECO:0007669"/>
    <property type="project" value="UniProtKB-KW"/>
</dbReference>
<reference evidence="17" key="1">
    <citation type="submission" date="2015-12" db="EMBL/GenBank/DDBJ databases">
        <title>De novo transcriptome assembly of four potential Pierce s Disease insect vectors from Arizona vineyards.</title>
        <authorList>
            <person name="Tassone E.E."/>
        </authorList>
    </citation>
    <scope>NUCLEOTIDE SEQUENCE</scope>
</reference>
<dbReference type="Pfam" id="PF02887">
    <property type="entry name" value="PK_C"/>
    <property type="match status" value="1"/>
</dbReference>
<dbReference type="InterPro" id="IPR015806">
    <property type="entry name" value="Pyrv_Knase_insert_dom_sf"/>
</dbReference>
<evidence type="ECO:0000256" key="12">
    <source>
        <dbReference type="ARBA" id="ARBA00023317"/>
    </source>
</evidence>
<dbReference type="Gene3D" id="3.40.1380.20">
    <property type="entry name" value="Pyruvate kinase, C-terminal domain"/>
    <property type="match status" value="1"/>
</dbReference>
<keyword evidence="9" id="KW-0067">ATP-binding</keyword>
<keyword evidence="5 13" id="KW-0808">Transferase</keyword>
<dbReference type="GO" id="GO:0005524">
    <property type="term" value="F:ATP binding"/>
    <property type="evidence" value="ECO:0007669"/>
    <property type="project" value="UniProtKB-KW"/>
</dbReference>
<keyword evidence="10 13" id="KW-0460">Magnesium</keyword>
<evidence type="ECO:0000256" key="2">
    <source>
        <dbReference type="ARBA" id="ARBA00004997"/>
    </source>
</evidence>
<dbReference type="InterPro" id="IPR015795">
    <property type="entry name" value="Pyrv_Knase_C"/>
</dbReference>
<feature type="region of interest" description="Disordered" evidence="14">
    <location>
        <begin position="615"/>
        <end position="752"/>
    </location>
</feature>
<comment type="cofactor">
    <cofactor evidence="1">
        <name>K(+)</name>
        <dbReference type="ChEBI" id="CHEBI:29103"/>
    </cofactor>
</comment>
<evidence type="ECO:0000256" key="10">
    <source>
        <dbReference type="ARBA" id="ARBA00022842"/>
    </source>
</evidence>
<dbReference type="Gene3D" id="2.40.33.10">
    <property type="entry name" value="PK beta-barrel domain-like"/>
    <property type="match status" value="1"/>
</dbReference>
<dbReference type="EC" id="2.7.1.40" evidence="4 13"/>
<comment type="similarity">
    <text evidence="3 13">Belongs to the pyruvate kinase family.</text>
</comment>
<dbReference type="SUPFAM" id="SSF52935">
    <property type="entry name" value="PK C-terminal domain-like"/>
    <property type="match status" value="1"/>
</dbReference>
<organism evidence="17">
    <name type="scientific">Clastoptera arizonana</name>
    <name type="common">Arizona spittle bug</name>
    <dbReference type="NCBI Taxonomy" id="38151"/>
    <lineage>
        <taxon>Eukaryota</taxon>
        <taxon>Metazoa</taxon>
        <taxon>Ecdysozoa</taxon>
        <taxon>Arthropoda</taxon>
        <taxon>Hexapoda</taxon>
        <taxon>Insecta</taxon>
        <taxon>Pterygota</taxon>
        <taxon>Neoptera</taxon>
        <taxon>Paraneoptera</taxon>
        <taxon>Hemiptera</taxon>
        <taxon>Auchenorrhyncha</taxon>
        <taxon>Cercopoidea</taxon>
        <taxon>Clastopteridae</taxon>
        <taxon>Clastoptera</taxon>
    </lineage>
</organism>
<dbReference type="InterPro" id="IPR015813">
    <property type="entry name" value="Pyrv/PenolPyrv_kinase-like_dom"/>
</dbReference>
<evidence type="ECO:0000256" key="1">
    <source>
        <dbReference type="ARBA" id="ARBA00001958"/>
    </source>
</evidence>
<dbReference type="Gene3D" id="3.20.20.60">
    <property type="entry name" value="Phosphoenolpyruvate-binding domains"/>
    <property type="match status" value="1"/>
</dbReference>
<feature type="compositionally biased region" description="Basic and acidic residues" evidence="14">
    <location>
        <begin position="651"/>
        <end position="661"/>
    </location>
</feature>
<dbReference type="GO" id="GO:0000287">
    <property type="term" value="F:magnesium ion binding"/>
    <property type="evidence" value="ECO:0007669"/>
    <property type="project" value="InterPro"/>
</dbReference>
<gene>
    <name evidence="17" type="ORF">g.21444</name>
</gene>
<dbReference type="NCBIfam" id="TIGR01064">
    <property type="entry name" value="pyruv_kin"/>
    <property type="match status" value="1"/>
</dbReference>
<dbReference type="EMBL" id="GEDC01013435">
    <property type="protein sequence ID" value="JAS23863.1"/>
    <property type="molecule type" value="Transcribed_RNA"/>
</dbReference>
<evidence type="ECO:0000259" key="16">
    <source>
        <dbReference type="Pfam" id="PF02887"/>
    </source>
</evidence>
<dbReference type="InterPro" id="IPR036918">
    <property type="entry name" value="Pyrv_Knase_C_sf"/>
</dbReference>
<dbReference type="PANTHER" id="PTHR11817">
    <property type="entry name" value="PYRUVATE KINASE"/>
    <property type="match status" value="1"/>
</dbReference>
<keyword evidence="8 13" id="KW-0418">Kinase</keyword>
<feature type="domain" description="Pyruvate kinase C-terminal" evidence="16">
    <location>
        <begin position="415"/>
        <end position="533"/>
    </location>
</feature>
<evidence type="ECO:0000256" key="5">
    <source>
        <dbReference type="ARBA" id="ARBA00022679"/>
    </source>
</evidence>
<dbReference type="InterPro" id="IPR040442">
    <property type="entry name" value="Pyrv_kinase-like_dom_sf"/>
</dbReference>
<dbReference type="UniPathway" id="UPA00109">
    <property type="reaction ID" value="UER00188"/>
</dbReference>
<evidence type="ECO:0000256" key="14">
    <source>
        <dbReference type="SAM" id="MobiDB-lite"/>
    </source>
</evidence>
<dbReference type="InterPro" id="IPR001697">
    <property type="entry name" value="Pyr_Knase"/>
</dbReference>
<dbReference type="InterPro" id="IPR015793">
    <property type="entry name" value="Pyrv_Knase_brl"/>
</dbReference>
<evidence type="ECO:0000256" key="3">
    <source>
        <dbReference type="ARBA" id="ARBA00008663"/>
    </source>
</evidence>
<dbReference type="InterPro" id="IPR011037">
    <property type="entry name" value="Pyrv_Knase-like_insert_dom_sf"/>
</dbReference>
<keyword evidence="6" id="KW-0479">Metal-binding</keyword>
<keyword evidence="12" id="KW-0670">Pyruvate</keyword>
<comment type="pathway">
    <text evidence="2 13">Carbohydrate degradation; glycolysis; pyruvate from D-glyceraldehyde 3-phosphate: step 5/5.</text>
</comment>
<keyword evidence="11 13" id="KW-0324">Glycolysis</keyword>
<feature type="compositionally biased region" description="Polar residues" evidence="14">
    <location>
        <begin position="712"/>
        <end position="722"/>
    </location>
</feature>
<dbReference type="GO" id="GO:0004743">
    <property type="term" value="F:pyruvate kinase activity"/>
    <property type="evidence" value="ECO:0007669"/>
    <property type="project" value="UniProtKB-EC"/>
</dbReference>
<evidence type="ECO:0000259" key="15">
    <source>
        <dbReference type="Pfam" id="PF00224"/>
    </source>
</evidence>
<feature type="domain" description="Pyruvate kinase barrel" evidence="15">
    <location>
        <begin position="52"/>
        <end position="380"/>
    </location>
</feature>
<evidence type="ECO:0000256" key="13">
    <source>
        <dbReference type="RuleBase" id="RU000504"/>
    </source>
</evidence>